<protein>
    <recommendedName>
        <fullName evidence="3">Reverse transcriptase Ty1/copia-type domain-containing protein</fullName>
    </recommendedName>
</protein>
<sequence>MALSAAAKEALYLRQLLRELHYLQLESTIIYEDNQSCISMPTTRRFMLDQSILMFGITLFGSVYSLRKSRWYIYLPRICSQIYTPKDYLMFALNVYGVVCR</sequence>
<dbReference type="Proteomes" id="UP000094385">
    <property type="component" value="Unassembled WGS sequence"/>
</dbReference>
<dbReference type="AlphaFoldDB" id="A0A1E3Q1A5"/>
<dbReference type="OrthoDB" id="5423336at2759"/>
<proteinExistence type="predicted"/>
<gene>
    <name evidence="1" type="ORF">LIPSTDRAFT_323727</name>
</gene>
<evidence type="ECO:0000313" key="1">
    <source>
        <dbReference type="EMBL" id="ODQ71479.1"/>
    </source>
</evidence>
<evidence type="ECO:0008006" key="3">
    <source>
        <dbReference type="Google" id="ProtNLM"/>
    </source>
</evidence>
<name>A0A1E3Q1A5_LIPST</name>
<accession>A0A1E3Q1A5</accession>
<organism evidence="1 2">
    <name type="scientific">Lipomyces starkeyi NRRL Y-11557</name>
    <dbReference type="NCBI Taxonomy" id="675824"/>
    <lineage>
        <taxon>Eukaryota</taxon>
        <taxon>Fungi</taxon>
        <taxon>Dikarya</taxon>
        <taxon>Ascomycota</taxon>
        <taxon>Saccharomycotina</taxon>
        <taxon>Lipomycetes</taxon>
        <taxon>Lipomycetales</taxon>
        <taxon>Lipomycetaceae</taxon>
        <taxon>Lipomyces</taxon>
    </lineage>
</organism>
<keyword evidence="2" id="KW-1185">Reference proteome</keyword>
<dbReference type="EMBL" id="KV454297">
    <property type="protein sequence ID" value="ODQ71479.1"/>
    <property type="molecule type" value="Genomic_DNA"/>
</dbReference>
<evidence type="ECO:0000313" key="2">
    <source>
        <dbReference type="Proteomes" id="UP000094385"/>
    </source>
</evidence>
<reference evidence="1 2" key="1">
    <citation type="journal article" date="2016" name="Proc. Natl. Acad. Sci. U.S.A.">
        <title>Comparative genomics of biotechnologically important yeasts.</title>
        <authorList>
            <person name="Riley R."/>
            <person name="Haridas S."/>
            <person name="Wolfe K.H."/>
            <person name="Lopes M.R."/>
            <person name="Hittinger C.T."/>
            <person name="Goeker M."/>
            <person name="Salamov A.A."/>
            <person name="Wisecaver J.H."/>
            <person name="Long T.M."/>
            <person name="Calvey C.H."/>
            <person name="Aerts A.L."/>
            <person name="Barry K.W."/>
            <person name="Choi C."/>
            <person name="Clum A."/>
            <person name="Coughlan A.Y."/>
            <person name="Deshpande S."/>
            <person name="Douglass A.P."/>
            <person name="Hanson S.J."/>
            <person name="Klenk H.-P."/>
            <person name="LaButti K.M."/>
            <person name="Lapidus A."/>
            <person name="Lindquist E.A."/>
            <person name="Lipzen A.M."/>
            <person name="Meier-Kolthoff J.P."/>
            <person name="Ohm R.A."/>
            <person name="Otillar R.P."/>
            <person name="Pangilinan J.L."/>
            <person name="Peng Y."/>
            <person name="Rokas A."/>
            <person name="Rosa C.A."/>
            <person name="Scheuner C."/>
            <person name="Sibirny A.A."/>
            <person name="Slot J.C."/>
            <person name="Stielow J.B."/>
            <person name="Sun H."/>
            <person name="Kurtzman C.P."/>
            <person name="Blackwell M."/>
            <person name="Grigoriev I.V."/>
            <person name="Jeffries T.W."/>
        </authorList>
    </citation>
    <scope>NUCLEOTIDE SEQUENCE [LARGE SCALE GENOMIC DNA]</scope>
    <source>
        <strain evidence="1 2">NRRL Y-11557</strain>
    </source>
</reference>